<keyword evidence="6" id="KW-1185">Reference proteome</keyword>
<evidence type="ECO:0000313" key="4">
    <source>
        <dbReference type="EMBL" id="OKA11376.1"/>
    </source>
</evidence>
<dbReference type="PANTHER" id="PTHR33428">
    <property type="entry name" value="CHLOROPHYLLASE-2, CHLOROPLASTIC"/>
    <property type="match status" value="1"/>
</dbReference>
<gene>
    <name evidence="4" type="ORF">ATP06_0200480</name>
    <name evidence="3" type="ORF">AVL48_20095</name>
</gene>
<dbReference type="SUPFAM" id="SSF53474">
    <property type="entry name" value="alpha/beta-Hydrolases"/>
    <property type="match status" value="1"/>
</dbReference>
<dbReference type="Proteomes" id="UP000186883">
    <property type="component" value="Unassembled WGS sequence"/>
</dbReference>
<feature type="signal peptide" evidence="1">
    <location>
        <begin position="1"/>
        <end position="27"/>
    </location>
</feature>
<evidence type="ECO:0000259" key="2">
    <source>
        <dbReference type="Pfam" id="PF12740"/>
    </source>
</evidence>
<accession>A0A154MVG2</accession>
<dbReference type="Proteomes" id="UP000076321">
    <property type="component" value="Unassembled WGS sequence"/>
</dbReference>
<dbReference type="AlphaFoldDB" id="A0A154MVG2"/>
<sequence length="283" mass="29466">MTLFPGRVFLAVVVAFAAVLVAPAAHAAETADPAASSVDPRWAEPGPFAVAVDTGLSHTFYRPAVLDQGAPHPVIVWGNGTGATPAAYDGLLRHWASYGFIVAAANTPFANDGKAMLGGARWLIGENQRPGSRYHRKVDTKAIGSAGHSQGGAGAINAGADPIVTTTIALQPGPLADAGKLHGPTLFLAGQTDTIVKPGSIVLPFYEAAEQIPAVYAELKGAGHFEPALDGGRFRGVLTAWFTYRLKGDERAKAEFAGPSCGLCTDPEWSDVRRNDKAESGQV</sequence>
<keyword evidence="1" id="KW-0732">Signal</keyword>
<reference evidence="4 6" key="2">
    <citation type="submission" date="2016-11" db="EMBL/GenBank/DDBJ databases">
        <title>Genome sequencing of Amycolatopsis regifaucium.</title>
        <authorList>
            <person name="Mayilraj S."/>
            <person name="Kaur N."/>
        </authorList>
    </citation>
    <scope>NUCLEOTIDE SEQUENCE [LARGE SCALE GENOMIC DNA]</scope>
    <source>
        <strain evidence="4 6">GY080</strain>
    </source>
</reference>
<dbReference type="Pfam" id="PF12740">
    <property type="entry name" value="PETase"/>
    <property type="match status" value="1"/>
</dbReference>
<dbReference type="PANTHER" id="PTHR33428:SF14">
    <property type="entry name" value="CARBOXYLESTERASE TYPE B DOMAIN-CONTAINING PROTEIN"/>
    <property type="match status" value="1"/>
</dbReference>
<dbReference type="EMBL" id="LOBU02000001">
    <property type="protein sequence ID" value="OKA11376.1"/>
    <property type="molecule type" value="Genomic_DNA"/>
</dbReference>
<evidence type="ECO:0000313" key="3">
    <source>
        <dbReference type="EMBL" id="KZB88261.1"/>
    </source>
</evidence>
<feature type="chain" id="PRO_5010637302" evidence="1">
    <location>
        <begin position="28"/>
        <end position="283"/>
    </location>
</feature>
<evidence type="ECO:0000313" key="5">
    <source>
        <dbReference type="Proteomes" id="UP000076321"/>
    </source>
</evidence>
<dbReference type="EMBL" id="LQCI01000002">
    <property type="protein sequence ID" value="KZB88261.1"/>
    <property type="molecule type" value="Genomic_DNA"/>
</dbReference>
<dbReference type="OrthoDB" id="9812672at2"/>
<evidence type="ECO:0000313" key="6">
    <source>
        <dbReference type="Proteomes" id="UP000186883"/>
    </source>
</evidence>
<reference evidence="3 5" key="1">
    <citation type="submission" date="2015-12" db="EMBL/GenBank/DDBJ databases">
        <title>Amycolatopsis regifaucium genome sequencing and assembly.</title>
        <authorList>
            <person name="Mayilraj S."/>
        </authorList>
    </citation>
    <scope>NUCLEOTIDE SEQUENCE [LARGE SCALE GENOMIC DNA]</scope>
    <source>
        <strain evidence="3 5">GY080</strain>
    </source>
</reference>
<dbReference type="InterPro" id="IPR041127">
    <property type="entry name" value="PET_hydrolase/cutinase-like"/>
</dbReference>
<organism evidence="3 5">
    <name type="scientific">Amycolatopsis regifaucium</name>
    <dbReference type="NCBI Taxonomy" id="546365"/>
    <lineage>
        <taxon>Bacteria</taxon>
        <taxon>Bacillati</taxon>
        <taxon>Actinomycetota</taxon>
        <taxon>Actinomycetes</taxon>
        <taxon>Pseudonocardiales</taxon>
        <taxon>Pseudonocardiaceae</taxon>
        <taxon>Amycolatopsis</taxon>
    </lineage>
</organism>
<proteinExistence type="predicted"/>
<name>A0A154MVG2_9PSEU</name>
<dbReference type="InterPro" id="IPR029058">
    <property type="entry name" value="AB_hydrolase_fold"/>
</dbReference>
<dbReference type="RefSeq" id="WP_061983712.1">
    <property type="nucleotide sequence ID" value="NZ_FOPQ01000004.1"/>
</dbReference>
<comment type="caution">
    <text evidence="3">The sequence shown here is derived from an EMBL/GenBank/DDBJ whole genome shotgun (WGS) entry which is preliminary data.</text>
</comment>
<evidence type="ECO:0000256" key="1">
    <source>
        <dbReference type="SAM" id="SignalP"/>
    </source>
</evidence>
<protein>
    <submittedName>
        <fullName evidence="3">Acetylxylan esterase</fullName>
    </submittedName>
</protein>
<dbReference type="Gene3D" id="3.40.50.1820">
    <property type="entry name" value="alpha/beta hydrolase"/>
    <property type="match status" value="1"/>
</dbReference>
<feature type="domain" description="PET hydrolase/cutinase-like" evidence="2">
    <location>
        <begin position="72"/>
        <end position="253"/>
    </location>
</feature>